<evidence type="ECO:0000256" key="1">
    <source>
        <dbReference type="SAM" id="Phobius"/>
    </source>
</evidence>
<accession>A0A381N0U2</accession>
<keyword evidence="1" id="KW-0472">Membrane</keyword>
<evidence type="ECO:0000313" key="2">
    <source>
        <dbReference type="EMBL" id="SUZ47263.1"/>
    </source>
</evidence>
<keyword evidence="1" id="KW-0812">Transmembrane</keyword>
<feature type="transmembrane region" description="Helical" evidence="1">
    <location>
        <begin position="232"/>
        <end position="250"/>
    </location>
</feature>
<proteinExistence type="predicted"/>
<feature type="transmembrane region" description="Helical" evidence="1">
    <location>
        <begin position="321"/>
        <end position="344"/>
    </location>
</feature>
<feature type="transmembrane region" description="Helical" evidence="1">
    <location>
        <begin position="290"/>
        <end position="309"/>
    </location>
</feature>
<feature type="transmembrane region" description="Helical" evidence="1">
    <location>
        <begin position="262"/>
        <end position="284"/>
    </location>
</feature>
<feature type="transmembrane region" description="Helical" evidence="1">
    <location>
        <begin position="190"/>
        <end position="220"/>
    </location>
</feature>
<gene>
    <name evidence="2" type="ORF">METZ01_LOCUS117</name>
</gene>
<dbReference type="AlphaFoldDB" id="A0A381N0U2"/>
<keyword evidence="1" id="KW-1133">Transmembrane helix</keyword>
<evidence type="ECO:0008006" key="3">
    <source>
        <dbReference type="Google" id="ProtNLM"/>
    </source>
</evidence>
<sequence>MFNWFPPILFAYVIPAIITHSFDLDLGSSPIHYYSKWLIIPLAILSVMSAMSFSQLKIVGLKPIILFVSGSFIIAILPPVLVKIIGIFNPALYADFMSAELWKGLVPIVGSWIGGSTSQLVLKEVVDCSEELFVSVLVLDNILVNIWTIFMFQMIKRSDQINRWLQLPTAKPPLSSYAEKDTKKSSSVTLAVIALVAVCFLIIDISFLSKVVILSIIGLSLGNLVSFWDHKIVLKMGGLLILIIMAILGLKLNFNALEIPTMLILISVIWLVLHYIGMMLIAYYLKIHAAWIPVASMANLGGISTAPAVTAAYEKQWMPHAIVLSILSMVSGTAWGLLTTYLFAYMI</sequence>
<feature type="transmembrane region" description="Helical" evidence="1">
    <location>
        <begin position="65"/>
        <end position="88"/>
    </location>
</feature>
<feature type="transmembrane region" description="Helical" evidence="1">
    <location>
        <begin position="34"/>
        <end position="53"/>
    </location>
</feature>
<reference evidence="2" key="1">
    <citation type="submission" date="2018-05" db="EMBL/GenBank/DDBJ databases">
        <authorList>
            <person name="Lanie J.A."/>
            <person name="Ng W.-L."/>
            <person name="Kazmierczak K.M."/>
            <person name="Andrzejewski T.M."/>
            <person name="Davidsen T.M."/>
            <person name="Wayne K.J."/>
            <person name="Tettelin H."/>
            <person name="Glass J.I."/>
            <person name="Rusch D."/>
            <person name="Podicherti R."/>
            <person name="Tsui H.-C.T."/>
            <person name="Winkler M.E."/>
        </authorList>
    </citation>
    <scope>NUCLEOTIDE SEQUENCE</scope>
</reference>
<dbReference type="Pfam" id="PF05684">
    <property type="entry name" value="DUF819"/>
    <property type="match status" value="1"/>
</dbReference>
<protein>
    <recommendedName>
        <fullName evidence="3">DUF819 family protein</fullName>
    </recommendedName>
</protein>
<name>A0A381N0U2_9ZZZZ</name>
<dbReference type="InterPro" id="IPR008537">
    <property type="entry name" value="DUF819"/>
</dbReference>
<organism evidence="2">
    <name type="scientific">marine metagenome</name>
    <dbReference type="NCBI Taxonomy" id="408172"/>
    <lineage>
        <taxon>unclassified sequences</taxon>
        <taxon>metagenomes</taxon>
        <taxon>ecological metagenomes</taxon>
    </lineage>
</organism>
<dbReference type="EMBL" id="UINC01000007">
    <property type="protein sequence ID" value="SUZ47263.1"/>
    <property type="molecule type" value="Genomic_DNA"/>
</dbReference>
<feature type="transmembrane region" description="Helical" evidence="1">
    <location>
        <begin position="132"/>
        <end position="155"/>
    </location>
</feature>